<keyword evidence="4" id="KW-0479">Metal-binding</keyword>
<dbReference type="AlphaFoldDB" id="A0A8A1LGQ7"/>
<protein>
    <submittedName>
        <fullName evidence="9">Cytochrome P450</fullName>
    </submittedName>
</protein>
<dbReference type="PANTHER" id="PTHR46206">
    <property type="entry name" value="CYTOCHROME P450"/>
    <property type="match status" value="1"/>
</dbReference>
<keyword evidence="6" id="KW-0408">Iron</keyword>
<name>A0A8A1LGQ7_AJEC8</name>
<sequence length="291" mass="33496">MALLTAGLVPAKWLAADFIHQLSYLQLACLVNTAGVVLLSIYCWFSAAKYPSIPRVRDGMKARFSLKTRLAYYTNCEGLYKEAYETYLKKGQPCLVPGLGLRTEILLPKGTLRWLVTQPDKVLNMQEAFREVDQIDWAADHHKYVTDPWLAMILNRDVNRNFDRYLGPMGKEMQNAVERWIPNKDEWEEIPLWDTLKLVIAQFSSQFTVGEPLCKWLFFALDVYFTWISSGSYLFIDRCRYINIKAQAGMKNISAPPLNSWISSQQTLAWSPSYLYRSALSCARYCTSHSV</sequence>
<dbReference type="EMBL" id="CP069103">
    <property type="protein sequence ID" value="QSS51162.1"/>
    <property type="molecule type" value="Genomic_DNA"/>
</dbReference>
<feature type="transmembrane region" description="Helical" evidence="8">
    <location>
        <begin position="24"/>
        <end position="45"/>
    </location>
</feature>
<dbReference type="VEuPathDB" id="FungiDB:I7I53_06412"/>
<evidence type="ECO:0000256" key="5">
    <source>
        <dbReference type="ARBA" id="ARBA00023002"/>
    </source>
</evidence>
<keyword evidence="7" id="KW-0503">Monooxygenase</keyword>
<evidence type="ECO:0000256" key="8">
    <source>
        <dbReference type="SAM" id="Phobius"/>
    </source>
</evidence>
<keyword evidence="8" id="KW-0472">Membrane</keyword>
<reference evidence="9" key="1">
    <citation type="submission" date="2021-01" db="EMBL/GenBank/DDBJ databases">
        <title>Chromosome-level genome assembly of a human fungal pathogen reveals clustering of transcriptionally co-regulated genes.</title>
        <authorList>
            <person name="Voorhies M."/>
            <person name="Cohen S."/>
            <person name="Shea T.P."/>
            <person name="Petrus S."/>
            <person name="Munoz J.F."/>
            <person name="Poplawski S."/>
            <person name="Goldman W.E."/>
            <person name="Michael T."/>
            <person name="Cuomo C.A."/>
            <person name="Sil A."/>
            <person name="Beyhan S."/>
        </authorList>
    </citation>
    <scope>NUCLEOTIDE SEQUENCE</scope>
    <source>
        <strain evidence="9">H88</strain>
    </source>
</reference>
<organism evidence="9 10">
    <name type="scientific">Ajellomyces capsulatus (strain H88)</name>
    <name type="common">Darling's disease fungus</name>
    <name type="synonym">Histoplasma capsulatum</name>
    <dbReference type="NCBI Taxonomy" id="544711"/>
    <lineage>
        <taxon>Eukaryota</taxon>
        <taxon>Fungi</taxon>
        <taxon>Dikarya</taxon>
        <taxon>Ascomycota</taxon>
        <taxon>Pezizomycotina</taxon>
        <taxon>Eurotiomycetes</taxon>
        <taxon>Eurotiomycetidae</taxon>
        <taxon>Onygenales</taxon>
        <taxon>Ajellomycetaceae</taxon>
        <taxon>Histoplasma</taxon>
    </lineage>
</organism>
<evidence type="ECO:0000256" key="7">
    <source>
        <dbReference type="ARBA" id="ARBA00023033"/>
    </source>
</evidence>
<evidence type="ECO:0000313" key="10">
    <source>
        <dbReference type="Proteomes" id="UP000663419"/>
    </source>
</evidence>
<dbReference type="PANTHER" id="PTHR46206:SF1">
    <property type="entry name" value="P450, PUTATIVE (EUROFUNG)-RELATED"/>
    <property type="match status" value="1"/>
</dbReference>
<evidence type="ECO:0000256" key="1">
    <source>
        <dbReference type="ARBA" id="ARBA00001971"/>
    </source>
</evidence>
<evidence type="ECO:0000256" key="3">
    <source>
        <dbReference type="ARBA" id="ARBA00022617"/>
    </source>
</evidence>
<keyword evidence="5" id="KW-0560">Oxidoreductase</keyword>
<keyword evidence="8" id="KW-0812">Transmembrane</keyword>
<dbReference type="Proteomes" id="UP000663419">
    <property type="component" value="Chromosome 2"/>
</dbReference>
<evidence type="ECO:0000256" key="6">
    <source>
        <dbReference type="ARBA" id="ARBA00023004"/>
    </source>
</evidence>
<gene>
    <name evidence="9" type="ORF">I7I53_06412</name>
</gene>
<comment type="cofactor">
    <cofactor evidence="1">
        <name>heme</name>
        <dbReference type="ChEBI" id="CHEBI:30413"/>
    </cofactor>
</comment>
<evidence type="ECO:0000256" key="4">
    <source>
        <dbReference type="ARBA" id="ARBA00022723"/>
    </source>
</evidence>
<evidence type="ECO:0000313" key="9">
    <source>
        <dbReference type="EMBL" id="QSS51162.1"/>
    </source>
</evidence>
<accession>A0A8A1LGQ7</accession>
<keyword evidence="8" id="KW-1133">Transmembrane helix</keyword>
<keyword evidence="3" id="KW-0349">Heme</keyword>
<evidence type="ECO:0000256" key="2">
    <source>
        <dbReference type="ARBA" id="ARBA00010617"/>
    </source>
</evidence>
<proteinExistence type="inferred from homology"/>
<comment type="similarity">
    <text evidence="2">Belongs to the cytochrome P450 family.</text>
</comment>
<dbReference type="GO" id="GO:0004497">
    <property type="term" value="F:monooxygenase activity"/>
    <property type="evidence" value="ECO:0007669"/>
    <property type="project" value="UniProtKB-KW"/>
</dbReference>
<dbReference type="GO" id="GO:0046872">
    <property type="term" value="F:metal ion binding"/>
    <property type="evidence" value="ECO:0007669"/>
    <property type="project" value="UniProtKB-KW"/>
</dbReference>